<protein>
    <recommendedName>
        <fullName evidence="7">Putative nickel-responsive regulator</fullName>
    </recommendedName>
</protein>
<gene>
    <name evidence="11" type="ORF">HMPREF2086_01764</name>
</gene>
<feature type="compositionally biased region" description="Polar residues" evidence="8">
    <location>
        <begin position="11"/>
        <end position="48"/>
    </location>
</feature>
<dbReference type="CDD" id="cd22231">
    <property type="entry name" value="RHH_NikR_HicB-like"/>
    <property type="match status" value="1"/>
</dbReference>
<evidence type="ECO:0000259" key="10">
    <source>
        <dbReference type="Pfam" id="PF08753"/>
    </source>
</evidence>
<reference evidence="11 12" key="1">
    <citation type="journal article" date="2014" name="Genome Announc.">
        <title>Draft genome sequences of six enterohepatic helicobacter species isolated from humans and one from rhesus macaques.</title>
        <authorList>
            <person name="Shen Z."/>
            <person name="Sheh A."/>
            <person name="Young S.K."/>
            <person name="Abouelliel A."/>
            <person name="Ward D.V."/>
            <person name="Earl A.M."/>
            <person name="Fox J.G."/>
        </authorList>
    </citation>
    <scope>NUCLEOTIDE SEQUENCE [LARGE SCALE GENOMIC DNA]</scope>
    <source>
        <strain evidence="11 12">MIT 99-5501</strain>
    </source>
</reference>
<comment type="function">
    <text evidence="7">Transcriptional regulator.</text>
</comment>
<evidence type="ECO:0000313" key="11">
    <source>
        <dbReference type="EMBL" id="ETD22457.1"/>
    </source>
</evidence>
<evidence type="ECO:0000259" key="9">
    <source>
        <dbReference type="Pfam" id="PF01402"/>
    </source>
</evidence>
<dbReference type="SUPFAM" id="SSF55021">
    <property type="entry name" value="ACT-like"/>
    <property type="match status" value="1"/>
</dbReference>
<comment type="cofactor">
    <cofactor evidence="7">
        <name>Ni(2+)</name>
        <dbReference type="ChEBI" id="CHEBI:49786"/>
    </cofactor>
    <text evidence="7">Binds 1 nickel ion per subunit.</text>
</comment>
<keyword evidence="3 7" id="KW-0479">Metal-binding</keyword>
<keyword evidence="6 7" id="KW-0804">Transcription</keyword>
<feature type="region of interest" description="Disordered" evidence="8">
    <location>
        <begin position="1"/>
        <end position="66"/>
    </location>
</feature>
<feature type="binding site" evidence="7">
    <location>
        <position position="153"/>
    </location>
    <ligand>
        <name>Ni(2+)</name>
        <dbReference type="ChEBI" id="CHEBI:49786"/>
    </ligand>
</feature>
<proteinExistence type="inferred from homology"/>
<evidence type="ECO:0000256" key="8">
    <source>
        <dbReference type="SAM" id="MobiDB-lite"/>
    </source>
</evidence>
<dbReference type="InterPro" id="IPR010985">
    <property type="entry name" value="Ribbon_hlx_hlx"/>
</dbReference>
<evidence type="ECO:0000256" key="1">
    <source>
        <dbReference type="ARBA" id="ARBA00008478"/>
    </source>
</evidence>
<keyword evidence="4 7" id="KW-0805">Transcription regulation</keyword>
<dbReference type="GO" id="GO:0010045">
    <property type="term" value="P:response to nickel cation"/>
    <property type="evidence" value="ECO:0007669"/>
    <property type="project" value="InterPro"/>
</dbReference>
<dbReference type="Gene3D" id="3.30.70.1150">
    <property type="entry name" value="ACT-like. Chain A, domain 2"/>
    <property type="match status" value="1"/>
</dbReference>
<dbReference type="PANTHER" id="PTHR34719">
    <property type="entry name" value="NICKEL-RESPONSIVE REGULATOR"/>
    <property type="match status" value="1"/>
</dbReference>
<keyword evidence="2 7" id="KW-0533">Nickel</keyword>
<organism evidence="11 12">
    <name type="scientific">Helicobacter macacae MIT 99-5501</name>
    <dbReference type="NCBI Taxonomy" id="1357400"/>
    <lineage>
        <taxon>Bacteria</taxon>
        <taxon>Pseudomonadati</taxon>
        <taxon>Campylobacterota</taxon>
        <taxon>Epsilonproteobacteria</taxon>
        <taxon>Campylobacterales</taxon>
        <taxon>Helicobacteraceae</taxon>
        <taxon>Helicobacter</taxon>
    </lineage>
</organism>
<evidence type="ECO:0000256" key="2">
    <source>
        <dbReference type="ARBA" id="ARBA00022596"/>
    </source>
</evidence>
<dbReference type="GO" id="GO:0003677">
    <property type="term" value="F:DNA binding"/>
    <property type="evidence" value="ECO:0007669"/>
    <property type="project" value="UniProtKB-KW"/>
</dbReference>
<comment type="similarity">
    <text evidence="1 7">Belongs to the transcriptional regulatory CopG/NikR family.</text>
</comment>
<evidence type="ECO:0000256" key="6">
    <source>
        <dbReference type="ARBA" id="ARBA00023163"/>
    </source>
</evidence>
<evidence type="ECO:0000313" key="12">
    <source>
        <dbReference type="Proteomes" id="UP000018731"/>
    </source>
</evidence>
<dbReference type="PATRIC" id="fig|1357400.3.peg.2384"/>
<keyword evidence="12" id="KW-1185">Reference proteome</keyword>
<dbReference type="STRING" id="1357400.HMPREF2086_01764"/>
<dbReference type="Gene3D" id="1.10.1220.10">
    <property type="entry name" value="Met repressor-like"/>
    <property type="match status" value="1"/>
</dbReference>
<dbReference type="NCBIfam" id="NF001884">
    <property type="entry name" value="PRK00630.1"/>
    <property type="match status" value="1"/>
</dbReference>
<dbReference type="InterPro" id="IPR022988">
    <property type="entry name" value="Ni_resp_reg_NikR"/>
</dbReference>
<dbReference type="GO" id="GO:0003700">
    <property type="term" value="F:DNA-binding transcription factor activity"/>
    <property type="evidence" value="ECO:0007669"/>
    <property type="project" value="UniProtKB-UniRule"/>
</dbReference>
<evidence type="ECO:0000256" key="5">
    <source>
        <dbReference type="ARBA" id="ARBA00023125"/>
    </source>
</evidence>
<dbReference type="PANTHER" id="PTHR34719:SF2">
    <property type="entry name" value="NICKEL-RESPONSIVE REGULATOR"/>
    <property type="match status" value="1"/>
</dbReference>
<evidence type="ECO:0000256" key="7">
    <source>
        <dbReference type="HAMAP-Rule" id="MF_00476"/>
    </source>
</evidence>
<dbReference type="Proteomes" id="UP000018731">
    <property type="component" value="Unassembled WGS sequence"/>
</dbReference>
<dbReference type="Pfam" id="PF08753">
    <property type="entry name" value="NikR_C"/>
    <property type="match status" value="1"/>
</dbReference>
<dbReference type="GO" id="GO:0016151">
    <property type="term" value="F:nickel cation binding"/>
    <property type="evidence" value="ECO:0007669"/>
    <property type="project" value="UniProtKB-UniRule"/>
</dbReference>
<evidence type="ECO:0000256" key="3">
    <source>
        <dbReference type="ARBA" id="ARBA00022723"/>
    </source>
</evidence>
<comment type="caution">
    <text evidence="11">The sequence shown here is derived from an EMBL/GenBank/DDBJ whole genome shotgun (WGS) entry which is preliminary data.</text>
</comment>
<dbReference type="HOGENOM" id="CLU_113319_1_0_7"/>
<dbReference type="AlphaFoldDB" id="V8C5Y5"/>
<dbReference type="Pfam" id="PF01402">
    <property type="entry name" value="RHH_1"/>
    <property type="match status" value="1"/>
</dbReference>
<feature type="domain" description="Transcription factor NikR nickel binding C-terminal" evidence="10">
    <location>
        <begin position="117"/>
        <end position="192"/>
    </location>
</feature>
<feature type="compositionally biased region" description="Basic residues" evidence="8">
    <location>
        <begin position="49"/>
        <end position="58"/>
    </location>
</feature>
<feature type="compositionally biased region" description="Basic residues" evidence="8">
    <location>
        <begin position="1"/>
        <end position="10"/>
    </location>
</feature>
<dbReference type="InterPro" id="IPR002145">
    <property type="entry name" value="CopG"/>
</dbReference>
<feature type="binding site" evidence="7">
    <location>
        <position position="151"/>
    </location>
    <ligand>
        <name>Ni(2+)</name>
        <dbReference type="ChEBI" id="CHEBI:49786"/>
    </ligand>
</feature>
<feature type="domain" description="Ribbon-helix-helix protein CopG" evidence="9">
    <location>
        <begin position="67"/>
        <end position="107"/>
    </location>
</feature>
<dbReference type="OrthoDB" id="9806294at2"/>
<dbReference type="InterPro" id="IPR013321">
    <property type="entry name" value="Arc_rbn_hlx_hlx"/>
</dbReference>
<feature type="binding site" evidence="7">
    <location>
        <position position="140"/>
    </location>
    <ligand>
        <name>Ni(2+)</name>
        <dbReference type="ChEBI" id="CHEBI:49786"/>
    </ligand>
</feature>
<dbReference type="NCBIfam" id="NF002169">
    <property type="entry name" value="PRK01002.1"/>
    <property type="match status" value="1"/>
</dbReference>
<sequence length="200" mass="22801">MATIKTKSKNHTSYTKNSLKNQNLAEKLTKNLTQNPASNHAENTQNPKHSPKQHSPKQHSKEDSVTRLSISLEPHLLAELDSRIITQGYSSRSELVRDMIRQKLVEESWQDESQDNIAVLVVVFDHHQRELNQRIIDIQHNANIDILCSTHIHIDAHNCLESIMLKGKPSAVQNFALEMAGLRGVKFSKLTRTSRFDESH</sequence>
<dbReference type="InterPro" id="IPR045865">
    <property type="entry name" value="ACT-like_dom_sf"/>
</dbReference>
<dbReference type="HAMAP" id="MF_00476">
    <property type="entry name" value="NikR"/>
    <property type="match status" value="1"/>
</dbReference>
<name>V8C5Y5_9HELI</name>
<dbReference type="InterPro" id="IPR050192">
    <property type="entry name" value="CopG/NikR_regulator"/>
</dbReference>
<evidence type="ECO:0000256" key="4">
    <source>
        <dbReference type="ARBA" id="ARBA00023015"/>
    </source>
</evidence>
<dbReference type="NCBIfam" id="NF002815">
    <property type="entry name" value="PRK02967.1"/>
    <property type="match status" value="1"/>
</dbReference>
<dbReference type="NCBIfam" id="NF003381">
    <property type="entry name" value="PRK04460.1"/>
    <property type="match status" value="1"/>
</dbReference>
<dbReference type="EMBL" id="AZJI01000009">
    <property type="protein sequence ID" value="ETD22457.1"/>
    <property type="molecule type" value="Genomic_DNA"/>
</dbReference>
<dbReference type="eggNOG" id="COG0864">
    <property type="taxonomic scope" value="Bacteria"/>
</dbReference>
<keyword evidence="5 7" id="KW-0238">DNA-binding</keyword>
<accession>V8C5Y5</accession>
<dbReference type="InterPro" id="IPR027271">
    <property type="entry name" value="Acetolactate_synth/TF_NikR_C"/>
</dbReference>
<dbReference type="SUPFAM" id="SSF47598">
    <property type="entry name" value="Ribbon-helix-helix"/>
    <property type="match status" value="1"/>
</dbReference>
<dbReference type="InterPro" id="IPR014864">
    <property type="entry name" value="TF_NikR_Ni-bd_C"/>
</dbReference>
<feature type="binding site" evidence="7">
    <location>
        <position position="159"/>
    </location>
    <ligand>
        <name>Ni(2+)</name>
        <dbReference type="ChEBI" id="CHEBI:49786"/>
    </ligand>
</feature>